<evidence type="ECO:0000256" key="6">
    <source>
        <dbReference type="ARBA" id="ARBA00023136"/>
    </source>
</evidence>
<feature type="transmembrane region" description="Helical" evidence="7">
    <location>
        <begin position="91"/>
        <end position="110"/>
    </location>
</feature>
<evidence type="ECO:0000256" key="3">
    <source>
        <dbReference type="ARBA" id="ARBA00022475"/>
    </source>
</evidence>
<feature type="transmembrane region" description="Helical" evidence="7">
    <location>
        <begin position="122"/>
        <end position="142"/>
    </location>
</feature>
<feature type="domain" description="EamA" evidence="8">
    <location>
        <begin position="30"/>
        <end position="148"/>
    </location>
</feature>
<dbReference type="InterPro" id="IPR000620">
    <property type="entry name" value="EamA_dom"/>
</dbReference>
<feature type="transmembrane region" description="Helical" evidence="7">
    <location>
        <begin position="28"/>
        <end position="48"/>
    </location>
</feature>
<keyword evidence="6 7" id="KW-0472">Membrane</keyword>
<keyword evidence="5 7" id="KW-1133">Transmembrane helix</keyword>
<keyword evidence="3" id="KW-1003">Cell membrane</keyword>
<comment type="subcellular location">
    <subcellularLocation>
        <location evidence="1">Cell membrane</location>
        <topology evidence="1">Multi-pass membrane protein</topology>
    </subcellularLocation>
</comment>
<evidence type="ECO:0000313" key="9">
    <source>
        <dbReference type="EMBL" id="MFC5653380.1"/>
    </source>
</evidence>
<dbReference type="InterPro" id="IPR050638">
    <property type="entry name" value="AA-Vitamin_Transporters"/>
</dbReference>
<accession>A0ABW0WAR3</accession>
<dbReference type="InterPro" id="IPR037185">
    <property type="entry name" value="EmrE-like"/>
</dbReference>
<organism evidence="9 10">
    <name type="scientific">Paenibacillus solisilvae</name>
    <dbReference type="NCBI Taxonomy" id="2486751"/>
    <lineage>
        <taxon>Bacteria</taxon>
        <taxon>Bacillati</taxon>
        <taxon>Bacillota</taxon>
        <taxon>Bacilli</taxon>
        <taxon>Bacillales</taxon>
        <taxon>Paenibacillaceae</taxon>
        <taxon>Paenibacillus</taxon>
    </lineage>
</organism>
<keyword evidence="4 7" id="KW-0812">Transmembrane</keyword>
<dbReference type="RefSeq" id="WP_379192036.1">
    <property type="nucleotide sequence ID" value="NZ_JBHSOW010000125.1"/>
</dbReference>
<evidence type="ECO:0000256" key="1">
    <source>
        <dbReference type="ARBA" id="ARBA00004651"/>
    </source>
</evidence>
<name>A0ABW0WAR3_9BACL</name>
<comment type="caution">
    <text evidence="9">The sequence shown here is derived from an EMBL/GenBank/DDBJ whole genome shotgun (WGS) entry which is preliminary data.</text>
</comment>
<comment type="similarity">
    <text evidence="2">Belongs to the EamA transporter family.</text>
</comment>
<evidence type="ECO:0000259" key="8">
    <source>
        <dbReference type="Pfam" id="PF00892"/>
    </source>
</evidence>
<dbReference type="Proteomes" id="UP001596047">
    <property type="component" value="Unassembled WGS sequence"/>
</dbReference>
<protein>
    <submittedName>
        <fullName evidence="9">EamA family transporter</fullName>
    </submittedName>
</protein>
<dbReference type="SUPFAM" id="SSF103481">
    <property type="entry name" value="Multidrug resistance efflux transporter EmrE"/>
    <property type="match status" value="1"/>
</dbReference>
<evidence type="ECO:0000313" key="10">
    <source>
        <dbReference type="Proteomes" id="UP001596047"/>
    </source>
</evidence>
<dbReference type="PANTHER" id="PTHR32322">
    <property type="entry name" value="INNER MEMBRANE TRANSPORTER"/>
    <property type="match status" value="1"/>
</dbReference>
<reference evidence="10" key="1">
    <citation type="journal article" date="2019" name="Int. J. Syst. Evol. Microbiol.">
        <title>The Global Catalogue of Microorganisms (GCM) 10K type strain sequencing project: providing services to taxonomists for standard genome sequencing and annotation.</title>
        <authorList>
            <consortium name="The Broad Institute Genomics Platform"/>
            <consortium name="The Broad Institute Genome Sequencing Center for Infectious Disease"/>
            <person name="Wu L."/>
            <person name="Ma J."/>
        </authorList>
    </citation>
    <scope>NUCLEOTIDE SEQUENCE [LARGE SCALE GENOMIC DNA]</scope>
    <source>
        <strain evidence="10">CGMCC 1.3240</strain>
    </source>
</reference>
<sequence length="152" mass="16392">MALGLLVGFTGLLVLGLAKHRGGSGPIFSIGEVLLMCASFFNACANLLSRRAAGAYSIPYINGYQMVLGGILLCAISSWKSSLFPFLFDWPSMLMLLHLAVVSAVGFMLWNNVMKYNQVGSVSMYLFLIPVFGVFQSAIFLSEPLTLAVLAL</sequence>
<evidence type="ECO:0000256" key="4">
    <source>
        <dbReference type="ARBA" id="ARBA00022692"/>
    </source>
</evidence>
<dbReference type="Pfam" id="PF00892">
    <property type="entry name" value="EamA"/>
    <property type="match status" value="1"/>
</dbReference>
<dbReference type="PANTHER" id="PTHR32322:SF18">
    <property type="entry name" value="S-ADENOSYLMETHIONINE_S-ADENOSYLHOMOCYSTEINE TRANSPORTER"/>
    <property type="match status" value="1"/>
</dbReference>
<dbReference type="EMBL" id="JBHSOW010000125">
    <property type="protein sequence ID" value="MFC5653380.1"/>
    <property type="molecule type" value="Genomic_DNA"/>
</dbReference>
<evidence type="ECO:0000256" key="2">
    <source>
        <dbReference type="ARBA" id="ARBA00007362"/>
    </source>
</evidence>
<feature type="transmembrane region" description="Helical" evidence="7">
    <location>
        <begin position="60"/>
        <end position="79"/>
    </location>
</feature>
<gene>
    <name evidence="9" type="ORF">ACFPYJ_30545</name>
</gene>
<keyword evidence="10" id="KW-1185">Reference proteome</keyword>
<evidence type="ECO:0000256" key="7">
    <source>
        <dbReference type="SAM" id="Phobius"/>
    </source>
</evidence>
<evidence type="ECO:0000256" key="5">
    <source>
        <dbReference type="ARBA" id="ARBA00022989"/>
    </source>
</evidence>
<proteinExistence type="inferred from homology"/>